<proteinExistence type="predicted"/>
<dbReference type="EMBL" id="CP071793">
    <property type="protein sequence ID" value="QTD51711.1"/>
    <property type="molecule type" value="Genomic_DNA"/>
</dbReference>
<dbReference type="Proteomes" id="UP000663929">
    <property type="component" value="Chromosome"/>
</dbReference>
<dbReference type="KEGG" id="scor:J3U87_04505"/>
<dbReference type="AlphaFoldDB" id="A0A8A4TRS7"/>
<evidence type="ECO:0000313" key="3">
    <source>
        <dbReference type="Proteomes" id="UP000663929"/>
    </source>
</evidence>
<keyword evidence="3" id="KW-1185">Reference proteome</keyword>
<dbReference type="RefSeq" id="WP_237381837.1">
    <property type="nucleotide sequence ID" value="NZ_CP071793.1"/>
</dbReference>
<evidence type="ECO:0000313" key="2">
    <source>
        <dbReference type="EMBL" id="QTD51711.1"/>
    </source>
</evidence>
<feature type="domain" description="Pesticidal crystal protein Cry22Aa Ig-like" evidence="1">
    <location>
        <begin position="314"/>
        <end position="386"/>
    </location>
</feature>
<evidence type="ECO:0000259" key="1">
    <source>
        <dbReference type="Pfam" id="PF16403"/>
    </source>
</evidence>
<dbReference type="Gene3D" id="2.60.40.10">
    <property type="entry name" value="Immunoglobulins"/>
    <property type="match status" value="1"/>
</dbReference>
<dbReference type="Gene3D" id="1.50.10.100">
    <property type="entry name" value="Chondroitin AC/alginate lyase"/>
    <property type="match status" value="1"/>
</dbReference>
<dbReference type="InterPro" id="IPR032179">
    <property type="entry name" value="Cry22Aa_Ig-like"/>
</dbReference>
<organism evidence="2 3">
    <name type="scientific">Sulfidibacter corallicola</name>
    <dbReference type="NCBI Taxonomy" id="2818388"/>
    <lineage>
        <taxon>Bacteria</taxon>
        <taxon>Pseudomonadati</taxon>
        <taxon>Acidobacteriota</taxon>
        <taxon>Holophagae</taxon>
        <taxon>Acanthopleuribacterales</taxon>
        <taxon>Acanthopleuribacteraceae</taxon>
        <taxon>Sulfidibacter</taxon>
    </lineage>
</organism>
<reference evidence="2" key="1">
    <citation type="submission" date="2021-03" db="EMBL/GenBank/DDBJ databases">
        <title>Acanthopleuribacteraceae sp. M133.</title>
        <authorList>
            <person name="Wang G."/>
        </authorList>
    </citation>
    <scope>NUCLEOTIDE SEQUENCE</scope>
    <source>
        <strain evidence="2">M133</strain>
    </source>
</reference>
<sequence>MHVSRHDSLALFLLWGMLTGLPLVAGERIVLAPHMVSLERGLGDPGLMVDEQDLIGDPRATPGPSPQTRWLGDPASMAYPYRAVIDLGREYELEALYLYDGASSGKVVFEFGEAGTWRTFYGDKLDRDGIWIGRPLQITTRYLRLSRGAGIFEELALYGTAVDAPQPLQRIPVSPGDVTLVNGHGDAGHMVDEQDLVGNLLEDLSPRPTSIWHTWDGQKPLPHHAIIDLGRPWRLRHLFLFDMGATGDLIFATGSPQGWQELVRDPLTAYRQWTRHDVDRVTRYLRVTRTTAAKFAEIALYGEPVRDRQAPTVRIQGPETVKVARGDFYYDLGVTAEDDLDGDVGDRVVAEGVREVDVDRVGDYAIDYRVCDSSDNCTVARRTVQVREGIRSDIRREDLTPEQHIDMEWQQFVWYGDPPPQDHPRLFGTNDAWMARMEPLNQMPCVPGRSGLGRVYPIKTIWDRATLGGSPCNGTMPRSIDDHPDARFYFGTGGVNAKWDRSRGFRVLHLLRRLLHWHATGAPAPYTEAEMERLLAAFLDTEMVRFPTEKFHAGADGSFFDLGAEASFAYWCAILDIYWHRRDHLTPQRFDQIKNKLDSEIDSFLEKHDEGHWSQWNGNNWSPRLALPAITYALTFYYEEPRAAEVLKKALRIIWLHREYFAEDGSHLESYNYGHAVWQTLFHTNLLMKAAFGRRLESVHWDRMPAIARALARLIAPEGNWLDFGDTWNDPGVRVTGAYLGLIAEEVWGDAPVGSISPDPCLVKAAFQNQHFESGLQNPFLISPSMARDWAAIVNDCPTDPTTRVEVDHFPDSGVAALRQFQPGKTASGALPDFLHGEQADQSYLAISAVPNHISHRELDFGALSWVAHGSRLLYDFGYCRRITKHVPGEMYSLTHNYDNTPSAANTLVVPDAKVPGIEDTDTSQIFGETGSLAISEQGGFRLIEADGDRVYGADHELGWLQRFRRWLIALDDGAFLVVDHFRLKSDRPASRVAEHWYTRLEPDFAGCTNIYGQHVVASGEDQRIWLEPSCNTLAPANPVESVGAISGAALHPGRFQVDDAPIQIVDSRGGTASRLRFRWIPDAAVSEDTRLFVLQSDVSRATIQPARVQVTTEGQRVVGRVTWGSRDYRIELDTHAAEPHLIIQR</sequence>
<dbReference type="InterPro" id="IPR008929">
    <property type="entry name" value="Chondroitin_lyas"/>
</dbReference>
<dbReference type="Pfam" id="PF16403">
    <property type="entry name" value="Bact_surface_Ig-like"/>
    <property type="match status" value="1"/>
</dbReference>
<dbReference type="InterPro" id="IPR013783">
    <property type="entry name" value="Ig-like_fold"/>
</dbReference>
<dbReference type="Gene3D" id="2.70.98.70">
    <property type="match status" value="1"/>
</dbReference>
<gene>
    <name evidence="2" type="ORF">J3U87_04505</name>
</gene>
<protein>
    <submittedName>
        <fullName evidence="2">DUF5011 domain-containing protein</fullName>
    </submittedName>
</protein>
<accession>A0A8A4TRS7</accession>
<dbReference type="SUPFAM" id="SSF48230">
    <property type="entry name" value="Chondroitin AC/alginate lyase"/>
    <property type="match status" value="1"/>
</dbReference>
<name>A0A8A4TRS7_SULCO</name>